<evidence type="ECO:0000256" key="9">
    <source>
        <dbReference type="SAM" id="Phobius"/>
    </source>
</evidence>
<keyword evidence="6 9" id="KW-0472">Membrane</keyword>
<gene>
    <name evidence="11" type="primary">Ir93a_2</name>
    <name evidence="11" type="ORF">GWK47_012507</name>
</gene>
<comment type="similarity">
    <text evidence="2">Belongs to the glutamate-gated ion channel (TC 1.A.10.1) family.</text>
</comment>
<keyword evidence="12" id="KW-1185">Reference proteome</keyword>
<evidence type="ECO:0000313" key="11">
    <source>
        <dbReference type="EMBL" id="KAG0715188.1"/>
    </source>
</evidence>
<evidence type="ECO:0000256" key="2">
    <source>
        <dbReference type="ARBA" id="ARBA00008685"/>
    </source>
</evidence>
<dbReference type="Gene3D" id="1.10.287.70">
    <property type="match status" value="1"/>
</dbReference>
<keyword evidence="4 9" id="KW-0812">Transmembrane</keyword>
<dbReference type="GO" id="GO:0015276">
    <property type="term" value="F:ligand-gated monoatomic ion channel activity"/>
    <property type="evidence" value="ECO:0007669"/>
    <property type="project" value="InterPro"/>
</dbReference>
<sequence>MPRWQSVLLPFLTETWLAVLGAALLALLLLYALSWILVTSDETLSGRSLSFISFYILGIHLKNSRPQLPVRASLRIFVIFLWVYVMIVMEAYSAKLMAFLAVERSPAGMNTLEETVPILTPIYGQSPFWARTSGSCAKRVCERGFLPFNTALGVQSHSPLKRNIDRTVRWVVEPDSSTTGCKKKLIIAKRGRQRPSPRWKALKQRPGAALSFSLDHLQGVFFVYGTGVAWRCWCYWRTTPPWAREAL</sequence>
<name>A0A8J5C1Y5_CHIOP</name>
<evidence type="ECO:0000259" key="10">
    <source>
        <dbReference type="Pfam" id="PF00060"/>
    </source>
</evidence>
<dbReference type="EMBL" id="JACEEZ010019935">
    <property type="protein sequence ID" value="KAG0715188.1"/>
    <property type="molecule type" value="Genomic_DNA"/>
</dbReference>
<evidence type="ECO:0000256" key="7">
    <source>
        <dbReference type="ARBA" id="ARBA00023170"/>
    </source>
</evidence>
<evidence type="ECO:0000256" key="1">
    <source>
        <dbReference type="ARBA" id="ARBA00004651"/>
    </source>
</evidence>
<dbReference type="GO" id="GO:0005886">
    <property type="term" value="C:plasma membrane"/>
    <property type="evidence" value="ECO:0007669"/>
    <property type="project" value="UniProtKB-SubCell"/>
</dbReference>
<comment type="caution">
    <text evidence="11">The sequence shown here is derived from an EMBL/GenBank/DDBJ whole genome shotgun (WGS) entry which is preliminary data.</text>
</comment>
<evidence type="ECO:0000256" key="3">
    <source>
        <dbReference type="ARBA" id="ARBA00022475"/>
    </source>
</evidence>
<accession>A0A8J5C1Y5</accession>
<reference evidence="11" key="1">
    <citation type="submission" date="2020-07" db="EMBL/GenBank/DDBJ databases">
        <title>The High-quality genome of the commercially important snow crab, Chionoecetes opilio.</title>
        <authorList>
            <person name="Jeong J.-H."/>
            <person name="Ryu S."/>
        </authorList>
    </citation>
    <scope>NUCLEOTIDE SEQUENCE</scope>
    <source>
        <strain evidence="11">MADBK_172401_WGS</strain>
        <tissue evidence="11">Digestive gland</tissue>
    </source>
</reference>
<dbReference type="PANTHER" id="PTHR42643">
    <property type="entry name" value="IONOTROPIC RECEPTOR 20A-RELATED"/>
    <property type="match status" value="1"/>
</dbReference>
<keyword evidence="5 9" id="KW-1133">Transmembrane helix</keyword>
<dbReference type="GO" id="GO:0050906">
    <property type="term" value="P:detection of stimulus involved in sensory perception"/>
    <property type="evidence" value="ECO:0007669"/>
    <property type="project" value="UniProtKB-ARBA"/>
</dbReference>
<feature type="transmembrane region" description="Helical" evidence="9">
    <location>
        <begin position="16"/>
        <end position="38"/>
    </location>
</feature>
<evidence type="ECO:0000256" key="5">
    <source>
        <dbReference type="ARBA" id="ARBA00022989"/>
    </source>
</evidence>
<evidence type="ECO:0000313" key="12">
    <source>
        <dbReference type="Proteomes" id="UP000770661"/>
    </source>
</evidence>
<keyword evidence="3" id="KW-1003">Cell membrane</keyword>
<dbReference type="InterPro" id="IPR001320">
    <property type="entry name" value="Iontro_rcpt_C"/>
</dbReference>
<dbReference type="Proteomes" id="UP000770661">
    <property type="component" value="Unassembled WGS sequence"/>
</dbReference>
<evidence type="ECO:0000256" key="8">
    <source>
        <dbReference type="ARBA" id="ARBA00023180"/>
    </source>
</evidence>
<dbReference type="AlphaFoldDB" id="A0A8J5C1Y5"/>
<evidence type="ECO:0000256" key="6">
    <source>
        <dbReference type="ARBA" id="ARBA00023136"/>
    </source>
</evidence>
<feature type="transmembrane region" description="Helical" evidence="9">
    <location>
        <begin position="73"/>
        <end position="92"/>
    </location>
</feature>
<comment type="subcellular location">
    <subcellularLocation>
        <location evidence="1">Cell membrane</location>
        <topology evidence="1">Multi-pass membrane protein</topology>
    </subcellularLocation>
</comment>
<protein>
    <submittedName>
        <fullName evidence="11">Ionotropic receptor 93a</fullName>
    </submittedName>
</protein>
<dbReference type="OrthoDB" id="5984008at2759"/>
<feature type="domain" description="Ionotropic glutamate receptor C-terminal" evidence="10">
    <location>
        <begin position="13"/>
        <end position="227"/>
    </location>
</feature>
<keyword evidence="8" id="KW-0325">Glycoprotein</keyword>
<dbReference type="InterPro" id="IPR052192">
    <property type="entry name" value="Insect_Ionotropic_Sensory_Rcpt"/>
</dbReference>
<dbReference type="PANTHER" id="PTHR42643:SF30">
    <property type="entry name" value="IONOTROPIC RECEPTOR 40A-RELATED"/>
    <property type="match status" value="1"/>
</dbReference>
<dbReference type="Pfam" id="PF00060">
    <property type="entry name" value="Lig_chan"/>
    <property type="match status" value="1"/>
</dbReference>
<keyword evidence="7 11" id="KW-0675">Receptor</keyword>
<proteinExistence type="inferred from homology"/>
<evidence type="ECO:0000256" key="4">
    <source>
        <dbReference type="ARBA" id="ARBA00022692"/>
    </source>
</evidence>
<organism evidence="11 12">
    <name type="scientific">Chionoecetes opilio</name>
    <name type="common">Atlantic snow crab</name>
    <name type="synonym">Cancer opilio</name>
    <dbReference type="NCBI Taxonomy" id="41210"/>
    <lineage>
        <taxon>Eukaryota</taxon>
        <taxon>Metazoa</taxon>
        <taxon>Ecdysozoa</taxon>
        <taxon>Arthropoda</taxon>
        <taxon>Crustacea</taxon>
        <taxon>Multicrustacea</taxon>
        <taxon>Malacostraca</taxon>
        <taxon>Eumalacostraca</taxon>
        <taxon>Eucarida</taxon>
        <taxon>Decapoda</taxon>
        <taxon>Pleocyemata</taxon>
        <taxon>Brachyura</taxon>
        <taxon>Eubrachyura</taxon>
        <taxon>Majoidea</taxon>
        <taxon>Majidae</taxon>
        <taxon>Chionoecetes</taxon>
    </lineage>
</organism>